<dbReference type="Gene3D" id="1.20.1070.10">
    <property type="entry name" value="Rhodopsin 7-helix transmembrane proteins"/>
    <property type="match status" value="1"/>
</dbReference>
<keyword evidence="11 12" id="KW-0807">Transducer</keyword>
<keyword evidence="5 13" id="KW-1133">Transmembrane helix</keyword>
<evidence type="ECO:0000256" key="10">
    <source>
        <dbReference type="ARBA" id="ARBA00023180"/>
    </source>
</evidence>
<evidence type="ECO:0000256" key="4">
    <source>
        <dbReference type="ARBA" id="ARBA00022692"/>
    </source>
</evidence>
<keyword evidence="7 13" id="KW-0472">Membrane</keyword>
<dbReference type="Pfam" id="PF00001">
    <property type="entry name" value="7tm_1"/>
    <property type="match status" value="1"/>
</dbReference>
<keyword evidence="6 12" id="KW-0297">G-protein coupled receptor</keyword>
<evidence type="ECO:0000256" key="2">
    <source>
        <dbReference type="ARBA" id="ARBA00010663"/>
    </source>
</evidence>
<dbReference type="GeneID" id="100164962"/>
<dbReference type="PRINTS" id="PR00237">
    <property type="entry name" value="GPCRRHODOPSN"/>
</dbReference>
<dbReference type="InterPro" id="IPR000276">
    <property type="entry name" value="GPCR_Rhodpsn"/>
</dbReference>
<reference evidence="15" key="2">
    <citation type="submission" date="2022-06" db="UniProtKB">
        <authorList>
            <consortium name="EnsemblMetazoa"/>
        </authorList>
    </citation>
    <scope>IDENTIFICATION</scope>
</reference>
<proteinExistence type="inferred from homology"/>
<evidence type="ECO:0000256" key="9">
    <source>
        <dbReference type="ARBA" id="ARBA00023170"/>
    </source>
</evidence>
<evidence type="ECO:0000256" key="11">
    <source>
        <dbReference type="ARBA" id="ARBA00023224"/>
    </source>
</evidence>
<evidence type="ECO:0000256" key="5">
    <source>
        <dbReference type="ARBA" id="ARBA00022989"/>
    </source>
</evidence>
<evidence type="ECO:0000256" key="6">
    <source>
        <dbReference type="ARBA" id="ARBA00023040"/>
    </source>
</evidence>
<feature type="transmembrane region" description="Helical" evidence="13">
    <location>
        <begin position="42"/>
        <end position="68"/>
    </location>
</feature>
<evidence type="ECO:0000259" key="14">
    <source>
        <dbReference type="PROSITE" id="PS50262"/>
    </source>
</evidence>
<feature type="transmembrane region" description="Helical" evidence="13">
    <location>
        <begin position="217"/>
        <end position="239"/>
    </location>
</feature>
<comment type="subcellular location">
    <subcellularLocation>
        <location evidence="1">Cell membrane</location>
        <topology evidence="1">Multi-pass membrane protein</topology>
    </subcellularLocation>
</comment>
<evidence type="ECO:0000256" key="13">
    <source>
        <dbReference type="SAM" id="Phobius"/>
    </source>
</evidence>
<keyword evidence="16" id="KW-1185">Reference proteome</keyword>
<evidence type="ECO:0000256" key="7">
    <source>
        <dbReference type="ARBA" id="ARBA00023136"/>
    </source>
</evidence>
<dbReference type="OrthoDB" id="5950040at2759"/>
<evidence type="ECO:0000256" key="8">
    <source>
        <dbReference type="ARBA" id="ARBA00023157"/>
    </source>
</evidence>
<evidence type="ECO:0000313" key="16">
    <source>
        <dbReference type="Proteomes" id="UP000007819"/>
    </source>
</evidence>
<dbReference type="InterPro" id="IPR017452">
    <property type="entry name" value="GPCR_Rhodpsn_7TM"/>
</dbReference>
<dbReference type="GO" id="GO:0005886">
    <property type="term" value="C:plasma membrane"/>
    <property type="evidence" value="ECO:0007669"/>
    <property type="project" value="UniProtKB-SubCell"/>
</dbReference>
<dbReference type="GO" id="GO:0001607">
    <property type="term" value="F:neuromedin U receptor activity"/>
    <property type="evidence" value="ECO:0007669"/>
    <property type="project" value="InterPro"/>
</dbReference>
<feature type="transmembrane region" description="Helical" evidence="13">
    <location>
        <begin position="161"/>
        <end position="181"/>
    </location>
</feature>
<keyword evidence="4 12" id="KW-0812">Transmembrane</keyword>
<dbReference type="Proteomes" id="UP000007819">
    <property type="component" value="Chromosome A1"/>
</dbReference>
<keyword evidence="10" id="KW-0325">Glycoprotein</keyword>
<keyword evidence="3" id="KW-1003">Cell membrane</keyword>
<reference evidence="16" key="1">
    <citation type="submission" date="2010-06" db="EMBL/GenBank/DDBJ databases">
        <authorList>
            <person name="Jiang H."/>
            <person name="Abraham K."/>
            <person name="Ali S."/>
            <person name="Alsbrooks S.L."/>
            <person name="Anim B.N."/>
            <person name="Anosike U.S."/>
            <person name="Attaway T."/>
            <person name="Bandaranaike D.P."/>
            <person name="Battles P.K."/>
            <person name="Bell S.N."/>
            <person name="Bell A.V."/>
            <person name="Beltran B."/>
            <person name="Bickham C."/>
            <person name="Bustamante Y."/>
            <person name="Caleb T."/>
            <person name="Canada A."/>
            <person name="Cardenas V."/>
            <person name="Carter K."/>
            <person name="Chacko J."/>
            <person name="Chandrabose M.N."/>
            <person name="Chavez D."/>
            <person name="Chavez A."/>
            <person name="Chen L."/>
            <person name="Chu H.-S."/>
            <person name="Claassen K.J."/>
            <person name="Cockrell R."/>
            <person name="Collins M."/>
            <person name="Cooper J.A."/>
            <person name="Cree A."/>
            <person name="Curry S.M."/>
            <person name="Da Y."/>
            <person name="Dao M.D."/>
            <person name="Das B."/>
            <person name="Davila M.-L."/>
            <person name="Davy-Carroll L."/>
            <person name="Denson S."/>
            <person name="Dinh H."/>
            <person name="Ebong V.E."/>
            <person name="Edwards J.R."/>
            <person name="Egan A."/>
            <person name="El-Daye J."/>
            <person name="Escobedo L."/>
            <person name="Fernandez S."/>
            <person name="Fernando P.R."/>
            <person name="Flagg N."/>
            <person name="Forbes L.D."/>
            <person name="Fowler R.G."/>
            <person name="Fu Q."/>
            <person name="Gabisi R.A."/>
            <person name="Ganer J."/>
            <person name="Garbino Pronczuk A."/>
            <person name="Garcia R.M."/>
            <person name="Garner T."/>
            <person name="Garrett T.E."/>
            <person name="Gonzalez D.A."/>
            <person name="Hamid H."/>
            <person name="Hawkins E.S."/>
            <person name="Hirani K."/>
            <person name="Hogues M.E."/>
            <person name="Hollins B."/>
            <person name="Hsiao C.-H."/>
            <person name="Jabil R."/>
            <person name="James M.L."/>
            <person name="Jhangiani S.N."/>
            <person name="Johnson B."/>
            <person name="Johnson Q."/>
            <person name="Joshi V."/>
            <person name="Kalu J.B."/>
            <person name="Kam C."/>
            <person name="Kashfia A."/>
            <person name="Keebler J."/>
            <person name="Kisamo H."/>
            <person name="Kovar C.L."/>
            <person name="Lago L.A."/>
            <person name="Lai C.-Y."/>
            <person name="Laidlaw J."/>
            <person name="Lara F."/>
            <person name="Le T.-K."/>
            <person name="Lee S.L."/>
            <person name="Legall F.H."/>
            <person name="Lemon S.J."/>
            <person name="Lewis L.R."/>
            <person name="Li B."/>
            <person name="Liu Y."/>
            <person name="Liu Y.-S."/>
            <person name="Lopez J."/>
            <person name="Lozado R.J."/>
            <person name="Lu J."/>
            <person name="Madu R.C."/>
            <person name="Maheshwari M."/>
            <person name="Maheshwari R."/>
            <person name="Malloy K."/>
            <person name="Martinez E."/>
            <person name="Mathew T."/>
            <person name="Mercado I.C."/>
            <person name="Mercado C."/>
            <person name="Meyer B."/>
            <person name="Montgomery K."/>
            <person name="Morgan M.B."/>
            <person name="Munidasa M."/>
            <person name="Nazareth L.V."/>
            <person name="Nelson J."/>
            <person name="Ng B.M."/>
            <person name="Nguyen N.B."/>
            <person name="Nguyen P.Q."/>
            <person name="Nguyen T."/>
            <person name="Obregon M."/>
            <person name="Okwuonu G.O."/>
            <person name="Onwere C.G."/>
            <person name="Orozco G."/>
            <person name="Parra A."/>
            <person name="Patel S."/>
            <person name="Patil S."/>
            <person name="Perez A."/>
            <person name="Perez Y."/>
            <person name="Pham C."/>
            <person name="Primus E.L."/>
            <person name="Pu L.-L."/>
            <person name="Puazo M."/>
            <person name="Qin X."/>
            <person name="Quiroz J.B."/>
            <person name="Reese J."/>
            <person name="Richards S."/>
            <person name="Rives C.M."/>
            <person name="Robberts R."/>
            <person name="Ruiz S.J."/>
            <person name="Ruiz M.J."/>
            <person name="Santibanez J."/>
            <person name="Schneider B.W."/>
            <person name="Sisson I."/>
            <person name="Smith M."/>
            <person name="Sodergren E."/>
            <person name="Song X.-Z."/>
            <person name="Song B.B."/>
            <person name="Summersgill H."/>
            <person name="Thelus R."/>
            <person name="Thornton R.D."/>
            <person name="Trejos Z.Y."/>
            <person name="Usmani K."/>
            <person name="Vattathil S."/>
            <person name="Villasana D."/>
            <person name="Walker D.L."/>
            <person name="Wang S."/>
            <person name="Wang K."/>
            <person name="White C.S."/>
            <person name="Williams A.C."/>
            <person name="Williamson J."/>
            <person name="Wilson K."/>
            <person name="Woghiren I.O."/>
            <person name="Woodworth J.R."/>
            <person name="Worley K.C."/>
            <person name="Wright R.A."/>
            <person name="Wu W."/>
            <person name="Young L."/>
            <person name="Zhang L."/>
            <person name="Zhang J."/>
            <person name="Zhu Y."/>
            <person name="Muzny D.M."/>
            <person name="Weinstock G."/>
            <person name="Gibbs R.A."/>
        </authorList>
    </citation>
    <scope>NUCLEOTIDE SEQUENCE [LARGE SCALE GENOMIC DNA]</scope>
    <source>
        <strain evidence="16">LSR1</strain>
    </source>
</reference>
<dbReference type="SMART" id="SM01381">
    <property type="entry name" value="7TM_GPCR_Srsx"/>
    <property type="match status" value="1"/>
</dbReference>
<evidence type="ECO:0000256" key="1">
    <source>
        <dbReference type="ARBA" id="ARBA00004651"/>
    </source>
</evidence>
<accession>A0A8R1W7F9</accession>
<keyword evidence="8" id="KW-1015">Disulfide bond</keyword>
<evidence type="ECO:0000256" key="3">
    <source>
        <dbReference type="ARBA" id="ARBA00022475"/>
    </source>
</evidence>
<dbReference type="PROSITE" id="PS00237">
    <property type="entry name" value="G_PROTEIN_RECEP_F1_1"/>
    <property type="match status" value="1"/>
</dbReference>
<name>A0A8R1W7F9_ACYPI</name>
<dbReference type="PROSITE" id="PS50262">
    <property type="entry name" value="G_PROTEIN_RECEP_F1_2"/>
    <property type="match status" value="1"/>
</dbReference>
<feature type="transmembrane region" description="Helical" evidence="13">
    <location>
        <begin position="80"/>
        <end position="98"/>
    </location>
</feature>
<evidence type="ECO:0000313" key="15">
    <source>
        <dbReference type="EnsemblMetazoa" id="XP_003241084.1"/>
    </source>
</evidence>
<dbReference type="KEGG" id="api:100164962"/>
<dbReference type="PRINTS" id="PR01565">
    <property type="entry name" value="NEUROMEDINUR"/>
</dbReference>
<feature type="transmembrane region" description="Helical" evidence="13">
    <location>
        <begin position="319"/>
        <end position="341"/>
    </location>
</feature>
<feature type="transmembrane region" description="Helical" evidence="13">
    <location>
        <begin position="271"/>
        <end position="289"/>
    </location>
</feature>
<dbReference type="InterPro" id="IPR005390">
    <property type="entry name" value="NeuromedU_rcpt"/>
</dbReference>
<dbReference type="PANTHER" id="PTHR24243">
    <property type="entry name" value="G-PROTEIN COUPLED RECEPTOR"/>
    <property type="match status" value="1"/>
</dbReference>
<dbReference type="PANTHER" id="PTHR24243:SF208">
    <property type="entry name" value="PYROKININ-1 RECEPTOR"/>
    <property type="match status" value="1"/>
</dbReference>
<feature type="domain" description="G-protein coupled receptors family 1 profile" evidence="14">
    <location>
        <begin position="60"/>
        <end position="339"/>
    </location>
</feature>
<feature type="transmembrane region" description="Helical" evidence="13">
    <location>
        <begin position="118"/>
        <end position="140"/>
    </location>
</feature>
<organism evidence="15 16">
    <name type="scientific">Acyrthosiphon pisum</name>
    <name type="common">Pea aphid</name>
    <dbReference type="NCBI Taxonomy" id="7029"/>
    <lineage>
        <taxon>Eukaryota</taxon>
        <taxon>Metazoa</taxon>
        <taxon>Ecdysozoa</taxon>
        <taxon>Arthropoda</taxon>
        <taxon>Hexapoda</taxon>
        <taxon>Insecta</taxon>
        <taxon>Pterygota</taxon>
        <taxon>Neoptera</taxon>
        <taxon>Paraneoptera</taxon>
        <taxon>Hemiptera</taxon>
        <taxon>Sternorrhyncha</taxon>
        <taxon>Aphidomorpha</taxon>
        <taxon>Aphidoidea</taxon>
        <taxon>Aphididae</taxon>
        <taxon>Macrosiphini</taxon>
        <taxon>Acyrthosiphon</taxon>
    </lineage>
</organism>
<protein>
    <recommendedName>
        <fullName evidence="14">G-protein coupled receptors family 1 profile domain-containing protein</fullName>
    </recommendedName>
</protein>
<dbReference type="AlphaFoldDB" id="A0A8R1W7F9"/>
<dbReference type="RefSeq" id="XP_003241084.1">
    <property type="nucleotide sequence ID" value="XM_003241036.3"/>
</dbReference>
<evidence type="ECO:0000256" key="12">
    <source>
        <dbReference type="RuleBase" id="RU000688"/>
    </source>
</evidence>
<sequence>MLFEETLRNNTFYSDNISDGNNYSRHDDPWGPWGPRRDPLPVVVPVTLIYTLILATGIVGNVSTCIVIARNKYMHTATNYYLFSLAVSDLLLLLSGLPQEIYQTWSRYPYVFGEMFCIIRGFAAETSTNATVLTITAFTIERYVAICHPFISHTESSLPRAFKYILIIWVIALTLAFPQAIQMGLVYGREQDGTIIPELSTCALANKLPYSFELSSVLFFLAPWTLIVVLYILIGLKLYKSKRDSSRTTCSAHCRHTACLSSTNTRATGRVVKMLVVVVVAFFVCWAPFQAQRLVAIYGDANHEDYSSTSKIDLNVYQVLNYVSGILYYLSATINPLLYNLMSYKFRTAFKETWRSCKGASGISPDHGMPTLDYKWQRHHSHSRSFSSSHFDEVNSMKRLMANKSWQPTIVAINETGDTGTSSAVDKSLRFPHKMIFSKQDAIKENGTAILENGITVGVLTNNNRTTTMLMTPN</sequence>
<comment type="similarity">
    <text evidence="2 12">Belongs to the G-protein coupled receptor 1 family.</text>
</comment>
<dbReference type="SUPFAM" id="SSF81321">
    <property type="entry name" value="Family A G protein-coupled receptor-like"/>
    <property type="match status" value="1"/>
</dbReference>
<keyword evidence="9 12" id="KW-0675">Receptor</keyword>
<dbReference type="EnsemblMetazoa" id="XM_003241036.4">
    <property type="protein sequence ID" value="XP_003241084.1"/>
    <property type="gene ID" value="LOC100164962"/>
</dbReference>